<dbReference type="InterPro" id="IPR006680">
    <property type="entry name" value="Amidohydro-rel"/>
</dbReference>
<feature type="signal peptide" evidence="1">
    <location>
        <begin position="1"/>
        <end position="22"/>
    </location>
</feature>
<dbReference type="InterPro" id="IPR032466">
    <property type="entry name" value="Metal_Hydrolase"/>
</dbReference>
<dbReference type="SUPFAM" id="SSF51556">
    <property type="entry name" value="Metallo-dependent hydrolases"/>
    <property type="match status" value="1"/>
</dbReference>
<dbReference type="EMBL" id="JAEDAO010000001">
    <property type="protein sequence ID" value="MBK0393129.1"/>
    <property type="molecule type" value="Genomic_DNA"/>
</dbReference>
<evidence type="ECO:0000256" key="1">
    <source>
        <dbReference type="SAM" id="SignalP"/>
    </source>
</evidence>
<comment type="caution">
    <text evidence="3">The sequence shown here is derived from an EMBL/GenBank/DDBJ whole genome shotgun (WGS) entry which is preliminary data.</text>
</comment>
<sequence length="336" mass="37141">MPRAHRALLALAAALAFAPVCAQEARPAPPLPIADVHFHLMLFMTPADLKEHMDRHNIRWTLSAGAVGNPGVASPATRDAAVRQLLGERFIPATGASETYLAERRIGPRFYSDEPGPEREEALGRIDTQMAAPPRMLAETFPNAETSSADPLRRRRVATDGPFFRRLMAIAVREKRPVPMHMQWHPDSVAQLSQLLQDHPGGQVLLSHCGKDTTAADIRTMLDKHPNLFCDLSFRGAPLALQESQKDPNRLVFWGPGLLQAAGIRPEWRQLIEDHSDRFMVGIDDVHSWGVYDDTVAAIREGVLAKLTPATAEKVAWRNAERLFRLPPVEAPAAAN</sequence>
<dbReference type="Proteomes" id="UP000617041">
    <property type="component" value="Unassembled WGS sequence"/>
</dbReference>
<feature type="domain" description="Amidohydrolase-related" evidence="2">
    <location>
        <begin position="157"/>
        <end position="326"/>
    </location>
</feature>
<name>A0A934UQX1_9BURK</name>
<proteinExistence type="predicted"/>
<organism evidence="3 4">
    <name type="scientific">Ramlibacter algicola</name>
    <dbReference type="NCBI Taxonomy" id="2795217"/>
    <lineage>
        <taxon>Bacteria</taxon>
        <taxon>Pseudomonadati</taxon>
        <taxon>Pseudomonadota</taxon>
        <taxon>Betaproteobacteria</taxon>
        <taxon>Burkholderiales</taxon>
        <taxon>Comamonadaceae</taxon>
        <taxon>Ramlibacter</taxon>
    </lineage>
</organism>
<keyword evidence="1" id="KW-0732">Signal</keyword>
<dbReference type="RefSeq" id="WP_200788116.1">
    <property type="nucleotide sequence ID" value="NZ_JAEDAO010000001.1"/>
</dbReference>
<protein>
    <submittedName>
        <fullName evidence="3">Amidohydrolase family protein</fullName>
    </submittedName>
</protein>
<dbReference type="AlphaFoldDB" id="A0A934UQX1"/>
<evidence type="ECO:0000313" key="3">
    <source>
        <dbReference type="EMBL" id="MBK0393129.1"/>
    </source>
</evidence>
<dbReference type="GO" id="GO:0016787">
    <property type="term" value="F:hydrolase activity"/>
    <property type="evidence" value="ECO:0007669"/>
    <property type="project" value="InterPro"/>
</dbReference>
<dbReference type="Pfam" id="PF04909">
    <property type="entry name" value="Amidohydro_2"/>
    <property type="match status" value="1"/>
</dbReference>
<evidence type="ECO:0000313" key="4">
    <source>
        <dbReference type="Proteomes" id="UP000617041"/>
    </source>
</evidence>
<reference evidence="3" key="1">
    <citation type="submission" date="2020-12" db="EMBL/GenBank/DDBJ databases">
        <title>Ramlibacter sp. nov., isolated from a freshwater alga, Cryptomonas.</title>
        <authorList>
            <person name="Kim H.M."/>
            <person name="Jeon C.O."/>
        </authorList>
    </citation>
    <scope>NUCLEOTIDE SEQUENCE</scope>
    <source>
        <strain evidence="3">CrO1</strain>
    </source>
</reference>
<dbReference type="Gene3D" id="3.20.20.140">
    <property type="entry name" value="Metal-dependent hydrolases"/>
    <property type="match status" value="1"/>
</dbReference>
<gene>
    <name evidence="3" type="ORF">I8E28_11060</name>
</gene>
<feature type="chain" id="PRO_5036805472" evidence="1">
    <location>
        <begin position="23"/>
        <end position="336"/>
    </location>
</feature>
<evidence type="ECO:0000259" key="2">
    <source>
        <dbReference type="Pfam" id="PF04909"/>
    </source>
</evidence>
<accession>A0A934UQX1</accession>
<keyword evidence="4" id="KW-1185">Reference proteome</keyword>